<keyword evidence="3" id="KW-0560">Oxidoreductase</keyword>
<sequence length="456" mass="52346">MIGLGQNDALYALRWDGHNRLNKWKIVYKGRAVKIRSTIHQMGITERYVIFAETAFKLGVGSLIPARNTKSQKPIKSWYQELSLQKIFGLTFDWMRFHRKDLTFPQLPNTTFYIIPRTELARVKPGGSVESKRFTIEGECNHFLVEYKNSNDKITIYAALNKASDAAEFIHGDDDSSPFPNTIRSGFAGIFSNGMAVNRPAIYVIDGKTGVKEKEELLDFEESKTYTWSLGLCTYRDDLPTPEFTDIYWLGFGAWKNIQTQLVYDLYKKYPYRDSRMTLAQVMEQIEQGVPTILSRLHIDQSAKPMLSIADSYRIPGNYFANSPQFVPRKNSKGATDGYIICSAINSDNLISYLGDESGENPGWSDNSELWVFDAKNLSQGPLCRLSHPKLNFSFTLHTAWLPNRAPSPTRAYDVREDFHRLVEEASKRYSQKVGKQMRDLFEQVYREFESDRKSV</sequence>
<dbReference type="Pfam" id="PF03055">
    <property type="entry name" value="RPE65"/>
    <property type="match status" value="1"/>
</dbReference>
<evidence type="ECO:0000256" key="1">
    <source>
        <dbReference type="ARBA" id="ARBA00006787"/>
    </source>
</evidence>
<evidence type="ECO:0000256" key="5">
    <source>
        <dbReference type="PIRSR" id="PIRSR604294-1"/>
    </source>
</evidence>
<evidence type="ECO:0000313" key="7">
    <source>
        <dbReference type="Proteomes" id="UP001050975"/>
    </source>
</evidence>
<dbReference type="GO" id="GO:0010436">
    <property type="term" value="F:carotenoid dioxygenase activity"/>
    <property type="evidence" value="ECO:0007669"/>
    <property type="project" value="TreeGrafter"/>
</dbReference>
<dbReference type="Proteomes" id="UP001050975">
    <property type="component" value="Unassembled WGS sequence"/>
</dbReference>
<gene>
    <name evidence="6" type="ORF">MiSe_44990</name>
</gene>
<evidence type="ECO:0000256" key="4">
    <source>
        <dbReference type="ARBA" id="ARBA00023004"/>
    </source>
</evidence>
<protein>
    <recommendedName>
        <fullName evidence="8">Dioxygenase</fullName>
    </recommendedName>
</protein>
<evidence type="ECO:0000256" key="3">
    <source>
        <dbReference type="ARBA" id="ARBA00023002"/>
    </source>
</evidence>
<feature type="binding site" evidence="5">
    <location>
        <position position="40"/>
    </location>
    <ligand>
        <name>Fe cation</name>
        <dbReference type="ChEBI" id="CHEBI:24875"/>
        <note>catalytic</note>
    </ligand>
</feature>
<comment type="similarity">
    <text evidence="1">Belongs to the carotenoid oxygenase family.</text>
</comment>
<dbReference type="PANTHER" id="PTHR10543:SF89">
    <property type="entry name" value="CAROTENOID 9,10(9',10')-CLEAVAGE DIOXYGENASE 1"/>
    <property type="match status" value="1"/>
</dbReference>
<organism evidence="6 7">
    <name type="scientific">Microseira wollei NIES-4236</name>
    <dbReference type="NCBI Taxonomy" id="2530354"/>
    <lineage>
        <taxon>Bacteria</taxon>
        <taxon>Bacillati</taxon>
        <taxon>Cyanobacteriota</taxon>
        <taxon>Cyanophyceae</taxon>
        <taxon>Oscillatoriophycideae</taxon>
        <taxon>Aerosakkonematales</taxon>
        <taxon>Aerosakkonemataceae</taxon>
        <taxon>Microseira</taxon>
    </lineage>
</organism>
<accession>A0AAV3XH35</accession>
<comment type="cofactor">
    <cofactor evidence="5">
        <name>Fe(2+)</name>
        <dbReference type="ChEBI" id="CHEBI:29033"/>
    </cofactor>
    <text evidence="5">Binds 1 Fe(2+) ion per subunit.</text>
</comment>
<name>A0AAV3XH35_9CYAN</name>
<dbReference type="AlphaFoldDB" id="A0AAV3XH35"/>
<keyword evidence="7" id="KW-1185">Reference proteome</keyword>
<dbReference type="EMBL" id="BLAY01000072">
    <property type="protein sequence ID" value="GET39727.1"/>
    <property type="molecule type" value="Genomic_DNA"/>
</dbReference>
<comment type="caution">
    <text evidence="6">The sequence shown here is derived from an EMBL/GenBank/DDBJ whole genome shotgun (WGS) entry which is preliminary data.</text>
</comment>
<evidence type="ECO:0000256" key="2">
    <source>
        <dbReference type="ARBA" id="ARBA00022723"/>
    </source>
</evidence>
<keyword evidence="4 5" id="KW-0408">Iron</keyword>
<dbReference type="InterPro" id="IPR004294">
    <property type="entry name" value="Carotenoid_Oase"/>
</dbReference>
<evidence type="ECO:0008006" key="8">
    <source>
        <dbReference type="Google" id="ProtNLM"/>
    </source>
</evidence>
<reference evidence="6" key="1">
    <citation type="submission" date="2019-10" db="EMBL/GenBank/DDBJ databases">
        <title>Draft genome sequece of Microseira wollei NIES-4236.</title>
        <authorList>
            <person name="Yamaguchi H."/>
            <person name="Suzuki S."/>
            <person name="Kawachi M."/>
        </authorList>
    </citation>
    <scope>NUCLEOTIDE SEQUENCE</scope>
    <source>
        <strain evidence="6">NIES-4236</strain>
    </source>
</reference>
<dbReference type="RefSeq" id="WP_226585221.1">
    <property type="nucleotide sequence ID" value="NZ_BLAY01000072.1"/>
</dbReference>
<dbReference type="PANTHER" id="PTHR10543">
    <property type="entry name" value="BETA-CAROTENE DIOXYGENASE"/>
    <property type="match status" value="1"/>
</dbReference>
<proteinExistence type="inferred from homology"/>
<keyword evidence="2 5" id="KW-0479">Metal-binding</keyword>
<evidence type="ECO:0000313" key="6">
    <source>
        <dbReference type="EMBL" id="GET39727.1"/>
    </source>
</evidence>
<dbReference type="GO" id="GO:0016121">
    <property type="term" value="P:carotene catabolic process"/>
    <property type="evidence" value="ECO:0007669"/>
    <property type="project" value="TreeGrafter"/>
</dbReference>
<dbReference type="GO" id="GO:0046872">
    <property type="term" value="F:metal ion binding"/>
    <property type="evidence" value="ECO:0007669"/>
    <property type="project" value="UniProtKB-KW"/>
</dbReference>